<protein>
    <recommendedName>
        <fullName evidence="5">Putative 3-methyladenine DNA glycosylase</fullName>
        <ecNumber evidence="5">3.2.2.-</ecNumber>
    </recommendedName>
</protein>
<keyword evidence="3 5" id="KW-0378">Hydrolase</keyword>
<dbReference type="RefSeq" id="WP_104517899.1">
    <property type="nucleotide sequence ID" value="NZ_NHRY01000062.1"/>
</dbReference>
<evidence type="ECO:0000256" key="1">
    <source>
        <dbReference type="ARBA" id="ARBA00009232"/>
    </source>
</evidence>
<comment type="similarity">
    <text evidence="1 5">Belongs to the DNA glycosylase MPG family.</text>
</comment>
<gene>
    <name evidence="6" type="ORF">CCS01_05805</name>
</gene>
<dbReference type="FunFam" id="3.10.300.10:FF:000001">
    <property type="entry name" value="Putative 3-methyladenine DNA glycosylase"/>
    <property type="match status" value="1"/>
</dbReference>
<sequence>MPFGHALSETFFRRPARDVAPALIGVTLLVDGAGGIVVETEAYDHEDPASHSFRGRTSRNAAMFGPPGCAYVYRSYGIHWCLNMVCGLEPGSAVLIRALQPVAGIEVMQQRRGTSDIRKLCNGPGRLCQALGITAALDGHPLHSPPFALHGRSAAVAVSVGRRIGITKGVETPWRFGLSGSAFLSRAMVGQGR</sequence>
<dbReference type="AlphaFoldDB" id="A0A2S6NLC2"/>
<evidence type="ECO:0000256" key="4">
    <source>
        <dbReference type="ARBA" id="ARBA00023204"/>
    </source>
</evidence>
<reference evidence="6 7" key="1">
    <citation type="journal article" date="2018" name="Arch. Microbiol.">
        <title>New insights into the metabolic potential of the phototrophic purple bacterium Rhodopila globiformis DSM 161(T) from its draft genome sequence and evidence for a vanadium-dependent nitrogenase.</title>
        <authorList>
            <person name="Imhoff J.F."/>
            <person name="Rahn T."/>
            <person name="Kunzel S."/>
            <person name="Neulinger S.C."/>
        </authorList>
    </citation>
    <scope>NUCLEOTIDE SEQUENCE [LARGE SCALE GENOMIC DNA]</scope>
    <source>
        <strain evidence="6 7">DSM 161</strain>
    </source>
</reference>
<evidence type="ECO:0000313" key="6">
    <source>
        <dbReference type="EMBL" id="PPQ36109.1"/>
    </source>
</evidence>
<proteinExistence type="inferred from homology"/>
<dbReference type="OrthoDB" id="9794313at2"/>
<comment type="caution">
    <text evidence="6">The sequence shown here is derived from an EMBL/GenBank/DDBJ whole genome shotgun (WGS) entry which is preliminary data.</text>
</comment>
<dbReference type="PANTHER" id="PTHR10429">
    <property type="entry name" value="DNA-3-METHYLADENINE GLYCOSYLASE"/>
    <property type="match status" value="1"/>
</dbReference>
<organism evidence="6 7">
    <name type="scientific">Rhodopila globiformis</name>
    <name type="common">Rhodopseudomonas globiformis</name>
    <dbReference type="NCBI Taxonomy" id="1071"/>
    <lineage>
        <taxon>Bacteria</taxon>
        <taxon>Pseudomonadati</taxon>
        <taxon>Pseudomonadota</taxon>
        <taxon>Alphaproteobacteria</taxon>
        <taxon>Acetobacterales</taxon>
        <taxon>Acetobacteraceae</taxon>
        <taxon>Rhodopila</taxon>
    </lineage>
</organism>
<dbReference type="EC" id="3.2.2.-" evidence="5"/>
<dbReference type="Proteomes" id="UP000239724">
    <property type="component" value="Unassembled WGS sequence"/>
</dbReference>
<dbReference type="GO" id="GO:0006284">
    <property type="term" value="P:base-excision repair"/>
    <property type="evidence" value="ECO:0007669"/>
    <property type="project" value="InterPro"/>
</dbReference>
<keyword evidence="7" id="KW-1185">Reference proteome</keyword>
<dbReference type="InterPro" id="IPR011034">
    <property type="entry name" value="Formyl_transferase-like_C_sf"/>
</dbReference>
<dbReference type="PANTHER" id="PTHR10429:SF0">
    <property type="entry name" value="DNA-3-METHYLADENINE GLYCOSYLASE"/>
    <property type="match status" value="1"/>
</dbReference>
<dbReference type="InterPro" id="IPR003180">
    <property type="entry name" value="MPG"/>
</dbReference>
<evidence type="ECO:0000256" key="3">
    <source>
        <dbReference type="ARBA" id="ARBA00022801"/>
    </source>
</evidence>
<dbReference type="Pfam" id="PF02245">
    <property type="entry name" value="Pur_DNA_glyco"/>
    <property type="match status" value="1"/>
</dbReference>
<dbReference type="GO" id="GO:0003677">
    <property type="term" value="F:DNA binding"/>
    <property type="evidence" value="ECO:0007669"/>
    <property type="project" value="InterPro"/>
</dbReference>
<dbReference type="SUPFAM" id="SSF50486">
    <property type="entry name" value="FMT C-terminal domain-like"/>
    <property type="match status" value="1"/>
</dbReference>
<dbReference type="GO" id="GO:0003905">
    <property type="term" value="F:alkylbase DNA N-glycosylase activity"/>
    <property type="evidence" value="ECO:0007669"/>
    <property type="project" value="InterPro"/>
</dbReference>
<evidence type="ECO:0000256" key="5">
    <source>
        <dbReference type="HAMAP-Rule" id="MF_00527"/>
    </source>
</evidence>
<evidence type="ECO:0000256" key="2">
    <source>
        <dbReference type="ARBA" id="ARBA00022763"/>
    </source>
</evidence>
<dbReference type="NCBIfam" id="NF002003">
    <property type="entry name" value="PRK00802.1-3"/>
    <property type="match status" value="1"/>
</dbReference>
<evidence type="ECO:0000313" key="7">
    <source>
        <dbReference type="Proteomes" id="UP000239724"/>
    </source>
</evidence>
<dbReference type="Gene3D" id="3.10.300.10">
    <property type="entry name" value="Methylpurine-DNA glycosylase (MPG)"/>
    <property type="match status" value="1"/>
</dbReference>
<dbReference type="CDD" id="cd00540">
    <property type="entry name" value="AAG"/>
    <property type="match status" value="1"/>
</dbReference>
<name>A0A2S6NLC2_RHOGL</name>
<dbReference type="EMBL" id="NHRY01000062">
    <property type="protein sequence ID" value="PPQ36109.1"/>
    <property type="molecule type" value="Genomic_DNA"/>
</dbReference>
<keyword evidence="4 5" id="KW-0234">DNA repair</keyword>
<keyword evidence="2 5" id="KW-0227">DNA damage</keyword>
<dbReference type="NCBIfam" id="TIGR00567">
    <property type="entry name" value="3mg"/>
    <property type="match status" value="1"/>
</dbReference>
<accession>A0A2S6NLC2</accession>
<dbReference type="InterPro" id="IPR036995">
    <property type="entry name" value="MPG_sf"/>
</dbReference>
<dbReference type="HAMAP" id="MF_00527">
    <property type="entry name" value="3MGH"/>
    <property type="match status" value="1"/>
</dbReference>